<evidence type="ECO:0000313" key="3">
    <source>
        <dbReference type="EMBL" id="BAK34534.1"/>
    </source>
</evidence>
<dbReference type="AlphaFoldDB" id="F5XQN4"/>
<keyword evidence="2" id="KW-0326">Glycosidase</keyword>
<dbReference type="SUPFAM" id="SSF51445">
    <property type="entry name" value="(Trans)glycosidases"/>
    <property type="match status" value="1"/>
</dbReference>
<keyword evidence="4" id="KW-1185">Reference proteome</keyword>
<gene>
    <name evidence="3" type="ordered locus">MLP_15200</name>
</gene>
<dbReference type="GO" id="GO:0016052">
    <property type="term" value="P:carbohydrate catabolic process"/>
    <property type="evidence" value="ECO:0007669"/>
    <property type="project" value="InterPro"/>
</dbReference>
<evidence type="ECO:0008006" key="5">
    <source>
        <dbReference type="Google" id="ProtNLM"/>
    </source>
</evidence>
<name>F5XQN4_MICPN</name>
<dbReference type="CDD" id="cd14791">
    <property type="entry name" value="GH36"/>
    <property type="match status" value="1"/>
</dbReference>
<keyword evidence="1" id="KW-0378">Hydrolase</keyword>
<accession>F5XQN4</accession>
<dbReference type="Proteomes" id="UP000007947">
    <property type="component" value="Chromosome"/>
</dbReference>
<dbReference type="Pfam" id="PF02065">
    <property type="entry name" value="Melibiase"/>
    <property type="match status" value="1"/>
</dbReference>
<organism evidence="3 4">
    <name type="scientific">Microlunatus phosphovorus (strain ATCC 700054 / DSM 10555 / JCM 9379 / NBRC 101784 / NCIMB 13414 / VKM Ac-1990 / NM-1)</name>
    <dbReference type="NCBI Taxonomy" id="1032480"/>
    <lineage>
        <taxon>Bacteria</taxon>
        <taxon>Bacillati</taxon>
        <taxon>Actinomycetota</taxon>
        <taxon>Actinomycetes</taxon>
        <taxon>Propionibacteriales</taxon>
        <taxon>Propionibacteriaceae</taxon>
        <taxon>Microlunatus</taxon>
    </lineage>
</organism>
<dbReference type="KEGG" id="mph:MLP_15200"/>
<sequence length="732" mass="79944">MMLRMSMPALIDDPLASCERDSGGEALLTWSAGLQLLLDIRPDRPVTVIGIAGDDPLTPSTASQPLVELMITGEGRARTTTQFTNTGVGTRLRYAGHRISRDDHGQTLEVVQAEPRDGLVVTTTFRGSVDAQAARVTTTVRNTGSTPVVVEAISSLAVGAVLVQGESTHDLVLYRGTGEQLAENRWSATPLWSQTGLADFNSAHHNQPGRGGVTAVSTSTWSTARALPTAALVNPVTGRSLAWQIEHNGGWRWEIDNVRDGEESVSVILLGPEDLDHQWSLELKPGEEFTTVPVSIAVADNGFEDALAQLTAHRRWLRRENSTPARSSLLVFNDYMNTLNGNPTTARLLPLIEAAAAVGAECFCIDAGWYDDSEQGDWWTTVGEWIPSARRFPDGGLGRVITAIRAAGMKVGLWLEPEVVGTHSDLARALPDEAFLQRHGRRIAEHGRYFLDLRHPAARAQLDAAFDRLITSLGIDFFKLDYNVTPGPGTDLAAFSVGAGLLGHNRAHLQWFAELRRRYPRVIFENCSSGAMRADFAMLELFDLQSTSDQEDFRLYPAIAAGAPAQLLPEQAGNWAYPQPWMSDEEIAYTMVTGLSGRLYLSGFLDRMTEAQRRLVAAAVSLSKHDVRDHVAAAAPRWPAGLPDWYADHVALGLVGPDRTLLYVWHRGDADSRISLHLGSLPDGSPVTPGDLTELYPRQLRPWSVTSGPADTVVLQPGVTECSARVYEIQHR</sequence>
<dbReference type="GO" id="GO:0004557">
    <property type="term" value="F:alpha-galactosidase activity"/>
    <property type="evidence" value="ECO:0007669"/>
    <property type="project" value="InterPro"/>
</dbReference>
<dbReference type="PANTHER" id="PTHR43053:SF3">
    <property type="entry name" value="ALPHA-GALACTOSIDASE C-RELATED"/>
    <property type="match status" value="1"/>
</dbReference>
<dbReference type="eggNOG" id="COG3345">
    <property type="taxonomic scope" value="Bacteria"/>
</dbReference>
<dbReference type="PANTHER" id="PTHR43053">
    <property type="entry name" value="GLYCOSIDASE FAMILY 31"/>
    <property type="match status" value="1"/>
</dbReference>
<dbReference type="InterPro" id="IPR017853">
    <property type="entry name" value="GH"/>
</dbReference>
<dbReference type="STRING" id="1032480.MLP_15200"/>
<proteinExistence type="predicted"/>
<dbReference type="HOGENOM" id="CLU_018331_0_0_11"/>
<reference evidence="3 4" key="1">
    <citation type="submission" date="2011-05" db="EMBL/GenBank/DDBJ databases">
        <title>Whole genome sequence of Microlunatus phosphovorus NM-1.</title>
        <authorList>
            <person name="Hosoyama A."/>
            <person name="Sasaki K."/>
            <person name="Harada T."/>
            <person name="Igarashi R."/>
            <person name="Kawakoshi A."/>
            <person name="Sasagawa M."/>
            <person name="Fukada J."/>
            <person name="Nakamura S."/>
            <person name="Katano Y."/>
            <person name="Hanada S."/>
            <person name="Kamagata Y."/>
            <person name="Nakamura N."/>
            <person name="Yamazaki S."/>
            <person name="Fujita N."/>
        </authorList>
    </citation>
    <scope>NUCLEOTIDE SEQUENCE [LARGE SCALE GENOMIC DNA]</scope>
    <source>
        <strain evidence="4">ATCC 700054 / DSM 10555 / JCM 9379 / NBRC 101784 / NCIMB 13414 / VKM Ac-1990 / NM-1</strain>
    </source>
</reference>
<dbReference type="EMBL" id="AP012204">
    <property type="protein sequence ID" value="BAK34534.1"/>
    <property type="molecule type" value="Genomic_DNA"/>
</dbReference>
<dbReference type="Gene3D" id="3.20.20.70">
    <property type="entry name" value="Aldolase class I"/>
    <property type="match status" value="1"/>
</dbReference>
<evidence type="ECO:0000256" key="2">
    <source>
        <dbReference type="ARBA" id="ARBA00023295"/>
    </source>
</evidence>
<dbReference type="InterPro" id="IPR038417">
    <property type="entry name" value="Alpga-gal_N_sf"/>
</dbReference>
<dbReference type="InterPro" id="IPR002252">
    <property type="entry name" value="Glyco_hydro_36"/>
</dbReference>
<evidence type="ECO:0000256" key="1">
    <source>
        <dbReference type="ARBA" id="ARBA00022801"/>
    </source>
</evidence>
<protein>
    <recommendedName>
        <fullName evidence="5">Alpha-galactosidase</fullName>
    </recommendedName>
</protein>
<dbReference type="Gene3D" id="2.70.98.60">
    <property type="entry name" value="alpha-galactosidase from lactobacil brevis"/>
    <property type="match status" value="1"/>
</dbReference>
<dbReference type="InterPro" id="IPR013785">
    <property type="entry name" value="Aldolase_TIM"/>
</dbReference>
<evidence type="ECO:0000313" key="4">
    <source>
        <dbReference type="Proteomes" id="UP000007947"/>
    </source>
</evidence>
<dbReference type="InterPro" id="IPR050985">
    <property type="entry name" value="Alpha-glycosidase_related"/>
</dbReference>